<accession>A0AAJ0U5X1</accession>
<dbReference type="InterPro" id="IPR003439">
    <property type="entry name" value="ABC_transporter-like_ATP-bd"/>
</dbReference>
<evidence type="ECO:0000256" key="1">
    <source>
        <dbReference type="ARBA" id="ARBA00022741"/>
    </source>
</evidence>
<dbReference type="PANTHER" id="PTHR24220">
    <property type="entry name" value="IMPORT ATP-BINDING PROTEIN"/>
    <property type="match status" value="1"/>
</dbReference>
<sequence length="261" mass="28603">MEAQVDPQTEVKTGAGRGALIEFERVFQHVNGRCALDGLTLRVEQGEALLLLGPNGAGKSLSLRLMLGLDQPSAGRIRLFGKELTRLDDARLNRLRGRVGALLQGGSLLDELSVLENMLLPLRARPHSPGDLARAARLVITQLQLDGMEHRYPRALSLGQRRRAELARALINRPELLICDGLSDGLDQPALRDILAILRVQREAQGLTLIATENNLLELIAPGDRVAVLDRGRLLFDGTRTDLEGRKAADLELRTLLEGHP</sequence>
<dbReference type="InterPro" id="IPR015854">
    <property type="entry name" value="ABC_transpr_LolD-like"/>
</dbReference>
<feature type="domain" description="ABC transporter" evidence="3">
    <location>
        <begin position="21"/>
        <end position="256"/>
    </location>
</feature>
<protein>
    <submittedName>
        <fullName evidence="4">ABC transporter</fullName>
    </submittedName>
</protein>
<dbReference type="InterPro" id="IPR017871">
    <property type="entry name" value="ABC_transporter-like_CS"/>
</dbReference>
<dbReference type="GO" id="GO:0005524">
    <property type="term" value="F:ATP binding"/>
    <property type="evidence" value="ECO:0007669"/>
    <property type="project" value="UniProtKB-KW"/>
</dbReference>
<dbReference type="Proteomes" id="UP001296776">
    <property type="component" value="Unassembled WGS sequence"/>
</dbReference>
<keyword evidence="1" id="KW-0547">Nucleotide-binding</keyword>
<dbReference type="SMART" id="SM00382">
    <property type="entry name" value="AAA"/>
    <property type="match status" value="1"/>
</dbReference>
<dbReference type="PROSITE" id="PS50893">
    <property type="entry name" value="ABC_TRANSPORTER_2"/>
    <property type="match status" value="1"/>
</dbReference>
<name>A0AAJ0U5X1_9GAMM</name>
<dbReference type="Gene3D" id="3.40.50.300">
    <property type="entry name" value="P-loop containing nucleotide triphosphate hydrolases"/>
    <property type="match status" value="1"/>
</dbReference>
<dbReference type="InterPro" id="IPR003593">
    <property type="entry name" value="AAA+_ATPase"/>
</dbReference>
<keyword evidence="5" id="KW-1185">Reference proteome</keyword>
<gene>
    <name evidence="4" type="ORF">CKO40_14850</name>
</gene>
<proteinExistence type="predicted"/>
<dbReference type="GO" id="GO:0005886">
    <property type="term" value="C:plasma membrane"/>
    <property type="evidence" value="ECO:0007669"/>
    <property type="project" value="TreeGrafter"/>
</dbReference>
<reference evidence="4" key="1">
    <citation type="submission" date="2017-08" db="EMBL/GenBank/DDBJ databases">
        <authorList>
            <person name="Imhoff J.F."/>
            <person name="Rahn T."/>
            <person name="Kuenzel S."/>
            <person name="Neulinger S.C."/>
        </authorList>
    </citation>
    <scope>NUCLEOTIDE SEQUENCE</scope>
    <source>
        <strain evidence="4">DSM 11080</strain>
    </source>
</reference>
<dbReference type="Pfam" id="PF00005">
    <property type="entry name" value="ABC_tran"/>
    <property type="match status" value="1"/>
</dbReference>
<dbReference type="SUPFAM" id="SSF52540">
    <property type="entry name" value="P-loop containing nucleoside triphosphate hydrolases"/>
    <property type="match status" value="1"/>
</dbReference>
<dbReference type="EMBL" id="NRSJ01000028">
    <property type="protein sequence ID" value="MBK1705797.1"/>
    <property type="molecule type" value="Genomic_DNA"/>
</dbReference>
<keyword evidence="2" id="KW-0067">ATP-binding</keyword>
<dbReference type="AlphaFoldDB" id="A0AAJ0U5X1"/>
<dbReference type="PROSITE" id="PS00211">
    <property type="entry name" value="ABC_TRANSPORTER_1"/>
    <property type="match status" value="1"/>
</dbReference>
<dbReference type="GO" id="GO:0022857">
    <property type="term" value="F:transmembrane transporter activity"/>
    <property type="evidence" value="ECO:0007669"/>
    <property type="project" value="TreeGrafter"/>
</dbReference>
<evidence type="ECO:0000313" key="4">
    <source>
        <dbReference type="EMBL" id="MBK1705797.1"/>
    </source>
</evidence>
<dbReference type="PANTHER" id="PTHR24220:SF364">
    <property type="entry name" value="FLUOROQUINOLONES EXPORT ATP-BINDING PROTEIN RV2688C"/>
    <property type="match status" value="1"/>
</dbReference>
<dbReference type="GO" id="GO:0016887">
    <property type="term" value="F:ATP hydrolysis activity"/>
    <property type="evidence" value="ECO:0007669"/>
    <property type="project" value="InterPro"/>
</dbReference>
<reference evidence="4" key="2">
    <citation type="journal article" date="2020" name="Microorganisms">
        <title>Osmotic Adaptation and Compatible Solute Biosynthesis of Phototrophic Bacteria as Revealed from Genome Analyses.</title>
        <authorList>
            <person name="Imhoff J.F."/>
            <person name="Rahn T."/>
            <person name="Kunzel S."/>
            <person name="Keller A."/>
            <person name="Neulinger S.C."/>
        </authorList>
    </citation>
    <scope>NUCLEOTIDE SEQUENCE</scope>
    <source>
        <strain evidence="4">DSM 11080</strain>
    </source>
</reference>
<evidence type="ECO:0000256" key="2">
    <source>
        <dbReference type="ARBA" id="ARBA00022840"/>
    </source>
</evidence>
<organism evidence="4 5">
    <name type="scientific">Halochromatium glycolicum</name>
    <dbReference type="NCBI Taxonomy" id="85075"/>
    <lineage>
        <taxon>Bacteria</taxon>
        <taxon>Pseudomonadati</taxon>
        <taxon>Pseudomonadota</taxon>
        <taxon>Gammaproteobacteria</taxon>
        <taxon>Chromatiales</taxon>
        <taxon>Chromatiaceae</taxon>
        <taxon>Halochromatium</taxon>
    </lineage>
</organism>
<evidence type="ECO:0000259" key="3">
    <source>
        <dbReference type="PROSITE" id="PS50893"/>
    </source>
</evidence>
<evidence type="ECO:0000313" key="5">
    <source>
        <dbReference type="Proteomes" id="UP001296776"/>
    </source>
</evidence>
<dbReference type="InterPro" id="IPR027417">
    <property type="entry name" value="P-loop_NTPase"/>
</dbReference>
<comment type="caution">
    <text evidence="4">The sequence shown here is derived from an EMBL/GenBank/DDBJ whole genome shotgun (WGS) entry which is preliminary data.</text>
</comment>